<evidence type="ECO:0000256" key="4">
    <source>
        <dbReference type="ARBA" id="ARBA00022989"/>
    </source>
</evidence>
<sequence length="996" mass="114334">LALNTEDKLEYHFYPVTAGQIQFRIKAPNDAHVALTTASQEGDPMYEVFIGGWNNSKSVVRKNRAKPEVAETETPGILSADEYRGFWIRWGNGVLTVGKEGESDPFLSYADPEPFGIGYFGVCTGWGATGEWLIEAICCGGDYGRKPLNTPNKLQYKFHAVRSGSVLIDVKAMSNGHIALTDRKGESSPMYEIMLGGWENKASVIRYDRKQPDKVRVDTPNLLTDREHKRFSITWLEGLITVRSGGPSGAVLMEWRDPNPIGVSYVGVRTSWGATGNWKLRFEHYPAVATAQKKSTAKRIRNDTKTTLRRRTSTRSRGTTTSRRMSTNIHDAAVSMLPDLSENLSNEERTWEEIMQIKAMPVCMSQKIQLKNQLQSATKLRLQGFEQLKWQRRKAWQQFRIRMKEAYSKMELWNDSLKKIGGNFGMGIVAYFLFIKWLMYLNLLLFAIIYLLIVLPVIVLEVPENETCSSNNAASIACCSELYRNKTDENSSVSKIFSLLFYGSYTHKIYESVGTNFYYNSPLSYICTILTVFIISLVAIVRSAAKSFRERIVEGEGQFYRYCNLVFGGWDYCINNERSASIKHKALYNEMKVLLESERLEEERRNRTPEEETKLFFTRLFVNLIILTVLGGCGLFVYYIIDFSFTQMSAHLAKDHEILNLFFEFLPYICIVILNVAVPFLFRYLVALEHYNPSYVVEVTLYRTMFFRFASLAVLLTSLHALVADKIPDNECSNKKTEQPLCWETFVGQQFIKLYSTDIFIQFFMTFFINFPRSLIARHTENKVLRFVGEQEFDLPKHVLDIFYSQTVCWLGCFFAPLLPMVAIIGTFLLFYIKKFTCLVNSTPSNKIYRASRSNCLFMFNLLISFVLAMIPVGYSIANIMPSKSCGPFRGLETVWSFLSMTFSQFPNWLQSTLSFLGTAAFGIPAFVILSLLLYYYYVMWLANKHMVTVLKNQLVLEGHDKQFLLNRLSAFIKQQQDQNKFHQEQGNELGTFQHV</sequence>
<accession>A0A195FE55</accession>
<dbReference type="GO" id="GO:0005886">
    <property type="term" value="C:plasma membrane"/>
    <property type="evidence" value="ECO:0007669"/>
    <property type="project" value="InterPro"/>
</dbReference>
<dbReference type="PANTHER" id="PTHR23302:SF24">
    <property type="entry name" value="TMC DOMAIN-CONTAINING PROTEIN"/>
    <property type="match status" value="1"/>
</dbReference>
<dbReference type="Proteomes" id="UP000078541">
    <property type="component" value="Unassembled WGS sequence"/>
</dbReference>
<keyword evidence="10" id="KW-1185">Reference proteome</keyword>
<dbReference type="Pfam" id="PF12248">
    <property type="entry name" value="Methyltransf_FA"/>
    <property type="match status" value="2"/>
</dbReference>
<dbReference type="GO" id="GO:0008381">
    <property type="term" value="F:mechanosensitive monoatomic ion channel activity"/>
    <property type="evidence" value="ECO:0007669"/>
    <property type="project" value="TreeGrafter"/>
</dbReference>
<organism evidence="9 10">
    <name type="scientific">Trachymyrmex septentrionalis</name>
    <dbReference type="NCBI Taxonomy" id="34720"/>
    <lineage>
        <taxon>Eukaryota</taxon>
        <taxon>Metazoa</taxon>
        <taxon>Ecdysozoa</taxon>
        <taxon>Arthropoda</taxon>
        <taxon>Hexapoda</taxon>
        <taxon>Insecta</taxon>
        <taxon>Pterygota</taxon>
        <taxon>Neoptera</taxon>
        <taxon>Endopterygota</taxon>
        <taxon>Hymenoptera</taxon>
        <taxon>Apocrita</taxon>
        <taxon>Aculeata</taxon>
        <taxon>Formicoidea</taxon>
        <taxon>Formicidae</taxon>
        <taxon>Myrmicinae</taxon>
        <taxon>Trachymyrmex</taxon>
    </lineage>
</organism>
<feature type="domain" description="Farnesoic acid O-methyl transferase" evidence="8">
    <location>
        <begin position="8"/>
        <end position="135"/>
    </location>
</feature>
<dbReference type="AlphaFoldDB" id="A0A195FE55"/>
<dbReference type="InterPro" id="IPR012496">
    <property type="entry name" value="TMC_dom"/>
</dbReference>
<evidence type="ECO:0000256" key="2">
    <source>
        <dbReference type="ARBA" id="ARBA00006510"/>
    </source>
</evidence>
<keyword evidence="3 6" id="KW-0812">Transmembrane</keyword>
<dbReference type="InterPro" id="IPR038900">
    <property type="entry name" value="TMC"/>
</dbReference>
<proteinExistence type="inferred from homology"/>
<dbReference type="EMBL" id="KQ981673">
    <property type="protein sequence ID" value="KYN38304.1"/>
    <property type="molecule type" value="Genomic_DNA"/>
</dbReference>
<dbReference type="Pfam" id="PF07810">
    <property type="entry name" value="TMC"/>
    <property type="match status" value="1"/>
</dbReference>
<gene>
    <name evidence="9" type="ORF">ALC56_07344</name>
</gene>
<feature type="transmembrane region" description="Helical" evidence="6">
    <location>
        <begin position="914"/>
        <end position="938"/>
    </location>
</feature>
<keyword evidence="5 6" id="KW-0472">Membrane</keyword>
<dbReference type="STRING" id="34720.A0A195FE55"/>
<reference evidence="9 10" key="1">
    <citation type="submission" date="2016-03" db="EMBL/GenBank/DDBJ databases">
        <title>Trachymyrmex septentrionalis WGS genome.</title>
        <authorList>
            <person name="Nygaard S."/>
            <person name="Hu H."/>
            <person name="Boomsma J."/>
            <person name="Zhang G."/>
        </authorList>
    </citation>
    <scope>NUCLEOTIDE SEQUENCE [LARGE SCALE GENOMIC DNA]</scope>
    <source>
        <strain evidence="9">Tsep2-gDNA-1</strain>
        <tissue evidence="9">Whole body</tissue>
    </source>
</reference>
<feature type="transmembrane region" description="Helical" evidence="6">
    <location>
        <begin position="854"/>
        <end position="875"/>
    </location>
</feature>
<feature type="transmembrane region" description="Helical" evidence="6">
    <location>
        <begin position="428"/>
        <end position="453"/>
    </location>
</feature>
<evidence type="ECO:0000313" key="10">
    <source>
        <dbReference type="Proteomes" id="UP000078541"/>
    </source>
</evidence>
<feature type="non-terminal residue" evidence="9">
    <location>
        <position position="1"/>
    </location>
</feature>
<feature type="domain" description="Farnesoic acid O-methyl transferase" evidence="8">
    <location>
        <begin position="155"/>
        <end position="281"/>
    </location>
</feature>
<feature type="domain" description="TMC" evidence="7">
    <location>
        <begin position="742"/>
        <end position="852"/>
    </location>
</feature>
<evidence type="ECO:0000256" key="1">
    <source>
        <dbReference type="ARBA" id="ARBA00004141"/>
    </source>
</evidence>
<protein>
    <submittedName>
        <fullName evidence="9">Transmembrane channel-like protein 7</fullName>
    </submittedName>
</protein>
<evidence type="ECO:0000259" key="8">
    <source>
        <dbReference type="Pfam" id="PF12248"/>
    </source>
</evidence>
<evidence type="ECO:0000313" key="9">
    <source>
        <dbReference type="EMBL" id="KYN38304.1"/>
    </source>
</evidence>
<feature type="transmembrane region" description="Helical" evidence="6">
    <location>
        <begin position="661"/>
        <end position="686"/>
    </location>
</feature>
<name>A0A195FE55_9HYME</name>
<evidence type="ECO:0000259" key="7">
    <source>
        <dbReference type="Pfam" id="PF07810"/>
    </source>
</evidence>
<comment type="subcellular location">
    <subcellularLocation>
        <location evidence="1">Membrane</location>
        <topology evidence="1">Multi-pass membrane protein</topology>
    </subcellularLocation>
</comment>
<feature type="transmembrane region" description="Helical" evidence="6">
    <location>
        <begin position="620"/>
        <end position="641"/>
    </location>
</feature>
<dbReference type="InterPro" id="IPR022041">
    <property type="entry name" value="Methyltransf_FA"/>
</dbReference>
<evidence type="ECO:0000256" key="5">
    <source>
        <dbReference type="ARBA" id="ARBA00023136"/>
    </source>
</evidence>
<feature type="transmembrane region" description="Helical" evidence="6">
    <location>
        <begin position="523"/>
        <end position="541"/>
    </location>
</feature>
<evidence type="ECO:0000256" key="3">
    <source>
        <dbReference type="ARBA" id="ARBA00022692"/>
    </source>
</evidence>
<comment type="similarity">
    <text evidence="2">Belongs to the TMC family.</text>
</comment>
<dbReference type="PANTHER" id="PTHR23302">
    <property type="entry name" value="TRANSMEMBRANE CHANNEL-RELATED"/>
    <property type="match status" value="1"/>
</dbReference>
<feature type="transmembrane region" description="Helical" evidence="6">
    <location>
        <begin position="803"/>
        <end position="833"/>
    </location>
</feature>
<feature type="transmembrane region" description="Helical" evidence="6">
    <location>
        <begin position="706"/>
        <end position="724"/>
    </location>
</feature>
<evidence type="ECO:0000256" key="6">
    <source>
        <dbReference type="SAM" id="Phobius"/>
    </source>
</evidence>
<keyword evidence="4 6" id="KW-1133">Transmembrane helix</keyword>